<dbReference type="InterPro" id="IPR011766">
    <property type="entry name" value="TPP_enzyme_TPP-bd"/>
</dbReference>
<dbReference type="Pfam" id="PF02775">
    <property type="entry name" value="TPP_enzyme_C"/>
    <property type="match status" value="1"/>
</dbReference>
<evidence type="ECO:0000259" key="6">
    <source>
        <dbReference type="Pfam" id="PF02776"/>
    </source>
</evidence>
<feature type="domain" description="Thiamine pyrophosphate enzyme central" evidence="4">
    <location>
        <begin position="194"/>
        <end position="327"/>
    </location>
</feature>
<evidence type="ECO:0000256" key="1">
    <source>
        <dbReference type="ARBA" id="ARBA00007812"/>
    </source>
</evidence>
<dbReference type="EMBL" id="JXRA01000137">
    <property type="protein sequence ID" value="KIO74769.1"/>
    <property type="molecule type" value="Genomic_DNA"/>
</dbReference>
<evidence type="ECO:0000313" key="7">
    <source>
        <dbReference type="EMBL" id="KIO74769.1"/>
    </source>
</evidence>
<dbReference type="Gene3D" id="3.40.50.1220">
    <property type="entry name" value="TPP-binding domain"/>
    <property type="match status" value="1"/>
</dbReference>
<dbReference type="GO" id="GO:0000287">
    <property type="term" value="F:magnesium ion binding"/>
    <property type="evidence" value="ECO:0007669"/>
    <property type="project" value="InterPro"/>
</dbReference>
<comment type="caution">
    <text evidence="7">The sequence shown here is derived from an EMBL/GenBank/DDBJ whole genome shotgun (WGS) entry which is preliminary data.</text>
</comment>
<dbReference type="NCBIfam" id="NF005485">
    <property type="entry name" value="PRK07092.1"/>
    <property type="match status" value="1"/>
</dbReference>
<dbReference type="SUPFAM" id="SSF52518">
    <property type="entry name" value="Thiamin diphosphate-binding fold (THDP-binding)"/>
    <property type="match status" value="2"/>
</dbReference>
<dbReference type="CDD" id="cd02002">
    <property type="entry name" value="TPP_BFDC"/>
    <property type="match status" value="1"/>
</dbReference>
<evidence type="ECO:0000259" key="4">
    <source>
        <dbReference type="Pfam" id="PF00205"/>
    </source>
</evidence>
<dbReference type="InterPro" id="IPR012000">
    <property type="entry name" value="Thiamin_PyroP_enz_cen_dom"/>
</dbReference>
<dbReference type="CDD" id="cd07035">
    <property type="entry name" value="TPP_PYR_POX_like"/>
    <property type="match status" value="1"/>
</dbReference>
<evidence type="ECO:0000256" key="2">
    <source>
        <dbReference type="ARBA" id="ARBA00023052"/>
    </source>
</evidence>
<protein>
    <recommendedName>
        <fullName evidence="9">Benzoylformate decarboxylase</fullName>
    </recommendedName>
</protein>
<dbReference type="PANTHER" id="PTHR18968:SF133">
    <property type="entry name" value="BENZOYLFORMATE DECARBOXYLASE"/>
    <property type="match status" value="1"/>
</dbReference>
<keyword evidence="8" id="KW-1185">Reference proteome</keyword>
<dbReference type="InterPro" id="IPR000399">
    <property type="entry name" value="TPP-bd_CS"/>
</dbReference>
<dbReference type="Proteomes" id="UP000032049">
    <property type="component" value="Unassembled WGS sequence"/>
</dbReference>
<keyword evidence="2 3" id="KW-0786">Thiamine pyrophosphate</keyword>
<dbReference type="RefSeq" id="WP_041886752.1">
    <property type="nucleotide sequence ID" value="NZ_CP157278.1"/>
</dbReference>
<dbReference type="InterPro" id="IPR029061">
    <property type="entry name" value="THDP-binding"/>
</dbReference>
<dbReference type="GO" id="GO:0019752">
    <property type="term" value="P:carboxylic acid metabolic process"/>
    <property type="evidence" value="ECO:0007669"/>
    <property type="project" value="UniProtKB-ARBA"/>
</dbReference>
<dbReference type="Pfam" id="PF02776">
    <property type="entry name" value="TPP_enzyme_N"/>
    <property type="match status" value="1"/>
</dbReference>
<name>A0A0D0FQP3_9SPHI</name>
<dbReference type="SUPFAM" id="SSF52467">
    <property type="entry name" value="DHS-like NAD/FAD-binding domain"/>
    <property type="match status" value="1"/>
</dbReference>
<organism evidence="7 8">
    <name type="scientific">Pedobacter lusitanus</name>
    <dbReference type="NCBI Taxonomy" id="1503925"/>
    <lineage>
        <taxon>Bacteria</taxon>
        <taxon>Pseudomonadati</taxon>
        <taxon>Bacteroidota</taxon>
        <taxon>Sphingobacteriia</taxon>
        <taxon>Sphingobacteriales</taxon>
        <taxon>Sphingobacteriaceae</taxon>
        <taxon>Pedobacter</taxon>
    </lineage>
</organism>
<dbReference type="AlphaFoldDB" id="A0A0D0FQP3"/>
<dbReference type="GO" id="GO:0050660">
    <property type="term" value="F:flavin adenine dinucleotide binding"/>
    <property type="evidence" value="ECO:0007669"/>
    <property type="project" value="TreeGrafter"/>
</dbReference>
<dbReference type="PROSITE" id="PS00187">
    <property type="entry name" value="TPP_ENZYMES"/>
    <property type="match status" value="1"/>
</dbReference>
<sequence>MITVKEAVFNLLRKHGLTTVFGNPGSTEMAFLSDWPSDFEYISGLHEGSVLAMADGYARATRKPAVVVLHTAAGTGNAMGSLVNAYAAKCPLIIIAGQQSRSLIKAEPILSNTNSSQLTQPYIKFSYEPARAQDVPDAIARAIHTASLLPQGPAFISVPQDDWDKEVDDSRNAELIGNRKVSGRFAPNPESLELVIKQLSEAKNPLLIVGDSVDAMDATAEAITFAEAYRIPVMMGPMPSRWAFPSDHKYFRGVLPSGVRTLAEKLTGYDFVLSIGTSVFRYMEDIPGQFIPDGTNFTAVVDDPAEAARASFGHAIVADPGITLQQLIAKIPVISRAEPQHTQPVAPLKEELSAPFSPAAVFEVIRKSVPTGTAFVNESTSNVFPFWQHAPLVVPGGYYFPGAGGLGFGLSGAVGVQMAHPERPVVAVIGDGAAHYGITGLWTAAQYNVPVTWIIMRNGTYGALNNLEGLMHLKNIPGLDLPHLESTEIAKGYGVRAIKVNTLKELADELRNIGEDRFNRKPLLIEIPVTTTSPY</sequence>
<feature type="domain" description="Thiamine pyrophosphate enzyme TPP-binding" evidence="5">
    <location>
        <begin position="387"/>
        <end position="526"/>
    </location>
</feature>
<evidence type="ECO:0000313" key="8">
    <source>
        <dbReference type="Proteomes" id="UP000032049"/>
    </source>
</evidence>
<dbReference type="Pfam" id="PF00205">
    <property type="entry name" value="TPP_enzyme_M"/>
    <property type="match status" value="1"/>
</dbReference>
<dbReference type="OrthoDB" id="4494979at2"/>
<reference evidence="7 8" key="1">
    <citation type="submission" date="2015-01" db="EMBL/GenBank/DDBJ databases">
        <title>Draft genome sequence of Pedobacter sp. NL19 isolated from sludge of an effluent treatment pond in an abandoned uranium mine.</title>
        <authorList>
            <person name="Santos T."/>
            <person name="Caetano T."/>
            <person name="Covas C."/>
            <person name="Cruz A."/>
            <person name="Mendo S."/>
        </authorList>
    </citation>
    <scope>NUCLEOTIDE SEQUENCE [LARGE SCALE GENOMIC DNA]</scope>
    <source>
        <strain evidence="7 8">NL19</strain>
    </source>
</reference>
<comment type="similarity">
    <text evidence="1 3">Belongs to the TPP enzyme family.</text>
</comment>
<dbReference type="GO" id="GO:0003984">
    <property type="term" value="F:acetolactate synthase activity"/>
    <property type="evidence" value="ECO:0007669"/>
    <property type="project" value="TreeGrafter"/>
</dbReference>
<dbReference type="GO" id="GO:0030976">
    <property type="term" value="F:thiamine pyrophosphate binding"/>
    <property type="evidence" value="ECO:0007669"/>
    <property type="project" value="InterPro"/>
</dbReference>
<evidence type="ECO:0000256" key="3">
    <source>
        <dbReference type="RuleBase" id="RU362132"/>
    </source>
</evidence>
<accession>A0A0D0FQP3</accession>
<proteinExistence type="inferred from homology"/>
<dbReference type="STRING" id="1503925.TH53_24555"/>
<dbReference type="InterPro" id="IPR045229">
    <property type="entry name" value="TPP_enz"/>
</dbReference>
<dbReference type="InterPro" id="IPR029035">
    <property type="entry name" value="DHS-like_NAD/FAD-binding_dom"/>
</dbReference>
<evidence type="ECO:0008006" key="9">
    <source>
        <dbReference type="Google" id="ProtNLM"/>
    </source>
</evidence>
<dbReference type="PANTHER" id="PTHR18968">
    <property type="entry name" value="THIAMINE PYROPHOSPHATE ENZYMES"/>
    <property type="match status" value="1"/>
</dbReference>
<dbReference type="Gene3D" id="3.40.50.970">
    <property type="match status" value="2"/>
</dbReference>
<feature type="domain" description="Thiamine pyrophosphate enzyme N-terminal TPP-binding" evidence="6">
    <location>
        <begin position="3"/>
        <end position="105"/>
    </location>
</feature>
<gene>
    <name evidence="7" type="ORF">TH53_24555</name>
</gene>
<dbReference type="InterPro" id="IPR012001">
    <property type="entry name" value="Thiamin_PyroP_enz_TPP-bd_dom"/>
</dbReference>
<evidence type="ECO:0000259" key="5">
    <source>
        <dbReference type="Pfam" id="PF02775"/>
    </source>
</evidence>